<feature type="region of interest" description="Disordered" evidence="2">
    <location>
        <begin position="59"/>
        <end position="93"/>
    </location>
</feature>
<sequence>MSAKKSYKTVLLGDASVGKSSFAVRLTRGEFSDNTNSTIGAAFFTHTVKCNVKIVNASSDPRQGMHDTASQQSAEQSAKRGISASHPTSDDGHSSQVVIKFDIWDTAGQERFKSIAPIYYRGAACAIVILDVSSPSSLQHASSWVNQIRVANSNETIVVLVANKVDLLGANEENAQTLASARTYANEQALLFVETSAKTGHNISAVFELLSQEILKNPQRFDKPSTANSNKTLRVDESSSRMLKLKCCNSF</sequence>
<dbReference type="EMBL" id="JAHBMH010000073">
    <property type="protein sequence ID" value="KAK1933254.1"/>
    <property type="molecule type" value="Genomic_DNA"/>
</dbReference>
<dbReference type="SMART" id="SM00175">
    <property type="entry name" value="RAB"/>
    <property type="match status" value="1"/>
</dbReference>
<proteinExistence type="predicted"/>
<dbReference type="SUPFAM" id="SSF52540">
    <property type="entry name" value="P-loop containing nucleoside triphosphate hydrolases"/>
    <property type="match status" value="1"/>
</dbReference>
<dbReference type="InterPro" id="IPR005225">
    <property type="entry name" value="Small_GTP-bd"/>
</dbReference>
<dbReference type="Proteomes" id="UP001195914">
    <property type="component" value="Unassembled WGS sequence"/>
</dbReference>
<name>A0AAD9G7M2_BABDI</name>
<dbReference type="Gene3D" id="3.40.50.300">
    <property type="entry name" value="P-loop containing nucleotide triphosphate hydrolases"/>
    <property type="match status" value="1"/>
</dbReference>
<reference evidence="3" key="1">
    <citation type="journal article" date="2014" name="Nucleic Acids Res.">
        <title>The evolutionary dynamics of variant antigen genes in Babesia reveal a history of genomic innovation underlying host-parasite interaction.</title>
        <authorList>
            <person name="Jackson A.P."/>
            <person name="Otto T.D."/>
            <person name="Darby A."/>
            <person name="Ramaprasad A."/>
            <person name="Xia D."/>
            <person name="Echaide I.E."/>
            <person name="Farber M."/>
            <person name="Gahlot S."/>
            <person name="Gamble J."/>
            <person name="Gupta D."/>
            <person name="Gupta Y."/>
            <person name="Jackson L."/>
            <person name="Malandrin L."/>
            <person name="Malas T.B."/>
            <person name="Moussa E."/>
            <person name="Nair M."/>
            <person name="Reid A.J."/>
            <person name="Sanders M."/>
            <person name="Sharma J."/>
            <person name="Tracey A."/>
            <person name="Quail M.A."/>
            <person name="Weir W."/>
            <person name="Wastling J.M."/>
            <person name="Hall N."/>
            <person name="Willadsen P."/>
            <person name="Lingelbach K."/>
            <person name="Shiels B."/>
            <person name="Tait A."/>
            <person name="Berriman M."/>
            <person name="Allred D.R."/>
            <person name="Pain A."/>
        </authorList>
    </citation>
    <scope>NUCLEOTIDE SEQUENCE</scope>
    <source>
        <strain evidence="3">1802A</strain>
    </source>
</reference>
<dbReference type="InterPro" id="IPR001806">
    <property type="entry name" value="Small_GTPase"/>
</dbReference>
<evidence type="ECO:0000313" key="3">
    <source>
        <dbReference type="EMBL" id="KAK1933254.1"/>
    </source>
</evidence>
<dbReference type="InterPro" id="IPR027417">
    <property type="entry name" value="P-loop_NTPase"/>
</dbReference>
<dbReference type="PANTHER" id="PTHR47978">
    <property type="match status" value="1"/>
</dbReference>
<dbReference type="GO" id="GO:0005525">
    <property type="term" value="F:GTP binding"/>
    <property type="evidence" value="ECO:0007669"/>
    <property type="project" value="InterPro"/>
</dbReference>
<keyword evidence="1" id="KW-0547">Nucleotide-binding</keyword>
<dbReference type="PROSITE" id="PS51419">
    <property type="entry name" value="RAB"/>
    <property type="match status" value="1"/>
</dbReference>
<dbReference type="Pfam" id="PF00071">
    <property type="entry name" value="Ras"/>
    <property type="match status" value="1"/>
</dbReference>
<reference evidence="3" key="2">
    <citation type="submission" date="2021-05" db="EMBL/GenBank/DDBJ databases">
        <authorList>
            <person name="Pain A."/>
        </authorList>
    </citation>
    <scope>NUCLEOTIDE SEQUENCE</scope>
    <source>
        <strain evidence="3">1802A</strain>
    </source>
</reference>
<evidence type="ECO:0000313" key="4">
    <source>
        <dbReference type="Proteomes" id="UP001195914"/>
    </source>
</evidence>
<dbReference type="AlphaFoldDB" id="A0AAD9G7M2"/>
<organism evidence="3 4">
    <name type="scientific">Babesia divergens</name>
    <dbReference type="NCBI Taxonomy" id="32595"/>
    <lineage>
        <taxon>Eukaryota</taxon>
        <taxon>Sar</taxon>
        <taxon>Alveolata</taxon>
        <taxon>Apicomplexa</taxon>
        <taxon>Aconoidasida</taxon>
        <taxon>Piroplasmida</taxon>
        <taxon>Babesiidae</taxon>
        <taxon>Babesia</taxon>
    </lineage>
</organism>
<dbReference type="Pfam" id="PF08477">
    <property type="entry name" value="Roc"/>
    <property type="match status" value="1"/>
</dbReference>
<dbReference type="FunFam" id="3.40.50.300:FF:001447">
    <property type="entry name" value="Ras-related protein Rab-1B"/>
    <property type="match status" value="1"/>
</dbReference>
<dbReference type="SMART" id="SM00174">
    <property type="entry name" value="RHO"/>
    <property type="match status" value="1"/>
</dbReference>
<gene>
    <name evidence="3" type="ORF">X943_002888</name>
</gene>
<comment type="caution">
    <text evidence="3">The sequence shown here is derived from an EMBL/GenBank/DDBJ whole genome shotgun (WGS) entry which is preliminary data.</text>
</comment>
<dbReference type="SMART" id="SM00173">
    <property type="entry name" value="RAS"/>
    <property type="match status" value="1"/>
</dbReference>
<evidence type="ECO:0000256" key="2">
    <source>
        <dbReference type="SAM" id="MobiDB-lite"/>
    </source>
</evidence>
<dbReference type="PRINTS" id="PR00449">
    <property type="entry name" value="RASTRNSFRMNG"/>
</dbReference>
<protein>
    <submittedName>
        <fullName evidence="3">Small GTP-binding protein</fullName>
    </submittedName>
</protein>
<dbReference type="NCBIfam" id="TIGR00231">
    <property type="entry name" value="small_GTP"/>
    <property type="match status" value="1"/>
</dbReference>
<dbReference type="PROSITE" id="PS51421">
    <property type="entry name" value="RAS"/>
    <property type="match status" value="1"/>
</dbReference>
<keyword evidence="4" id="KW-1185">Reference proteome</keyword>
<accession>A0AAD9G7M2</accession>
<evidence type="ECO:0000256" key="1">
    <source>
        <dbReference type="ARBA" id="ARBA00022741"/>
    </source>
</evidence>
<dbReference type="GO" id="GO:0003924">
    <property type="term" value="F:GTPase activity"/>
    <property type="evidence" value="ECO:0007669"/>
    <property type="project" value="InterPro"/>
</dbReference>